<keyword evidence="3" id="KW-0677">Repeat</keyword>
<dbReference type="InterPro" id="IPR026876">
    <property type="entry name" value="Fn3_assoc_repeat"/>
</dbReference>
<evidence type="ECO:0000313" key="11">
    <source>
        <dbReference type="Proteomes" id="UP000694542"/>
    </source>
</evidence>
<evidence type="ECO:0000256" key="6">
    <source>
        <dbReference type="ARBA" id="ARBA00023043"/>
    </source>
</evidence>
<dbReference type="InterPro" id="IPR052481">
    <property type="entry name" value="DZAN1"/>
</dbReference>
<sequence>MTAGSVCVPQIIPLRVPLPGKANHEIDNNTLLEMKSDTPDVKIYYTLDGSKPEFLKKIGYGENNTFKYTKPITLPDGKIQIKAVAVSKDCRQSGIVTKVFQVGCEPPNTVSSDNHVENGLKDSSKQELKNGFVGSKLWKKYKNAENKQDWNVNLRKSADFEVGERTDSKTWKDLRFSESPVEIPPYHEESGSRPPTWQSQFPSFAHITGQKSLTSTEIMRIQRKTDFLKCAQCLAPRPSDPFARFCQECGSPVPPIFGCRLPPPEGAQEKVVCHTCGTGNPAYLKYCVTCEGALPSSQQKGETISCSKYGHRNRQEAYFCDSCGATLGVSACYSVCPKCGASNHPSARFCGSCGIYVKSLGRLSLDNSLDLAAGELGPFAEPQSAWQSPRVPLSRPNAGTWKNVSTQTTGLFYPSGTLLAKKELEMASQKQRQEKMSDHKPLLTAVSPGRGYWRKQLDHISAHLRSYAQNNPEFRALIAEPRMGKLISATVHEDGYEVSIRLNYIQVSNKNLYLSKPVDFSNHFLNGVTEDGDGPFGSRSSLVSDYSQSTSDTTEKVKRTKNFKTKKFQEKEQLTPENRLLLKEVGPTGEGRVSVIEELLDEGADPNCKDGEERPVIIVAVVNKHHEVIPVLVQRGADTEQQWGLLQNTALHEAALLGLAGRECVTALLRCNASIQKKNTNGQTAYDLALKMGDDVITSLFAAKLGLDDS</sequence>
<reference evidence="10" key="1">
    <citation type="submission" date="2018-10" db="EMBL/GenBank/DDBJ databases">
        <title>De novo assembly of a Great Dane genome.</title>
        <authorList>
            <person name="Kidd J.M."/>
            <person name="Pendleton A.L."/>
            <person name="Shen F."/>
            <person name="Emery S."/>
        </authorList>
    </citation>
    <scope>NUCLEOTIDE SEQUENCE [LARGE SCALE GENOMIC DNA]</scope>
    <source>
        <strain evidence="10">Great Dane</strain>
    </source>
</reference>
<keyword evidence="4" id="KW-0863">Zinc-finger</keyword>
<dbReference type="Pfam" id="PF12773">
    <property type="entry name" value="DZR"/>
    <property type="match status" value="1"/>
</dbReference>
<organism evidence="10 11">
    <name type="scientific">Canis lupus familiaris</name>
    <name type="common">Dog</name>
    <name type="synonym">Canis familiaris</name>
    <dbReference type="NCBI Taxonomy" id="9615"/>
    <lineage>
        <taxon>Eukaryota</taxon>
        <taxon>Metazoa</taxon>
        <taxon>Chordata</taxon>
        <taxon>Craniata</taxon>
        <taxon>Vertebrata</taxon>
        <taxon>Euteleostomi</taxon>
        <taxon>Mammalia</taxon>
        <taxon>Eutheria</taxon>
        <taxon>Laurasiatheria</taxon>
        <taxon>Carnivora</taxon>
        <taxon>Caniformia</taxon>
        <taxon>Canidae</taxon>
        <taxon>Canis</taxon>
    </lineage>
</organism>
<dbReference type="Gene3D" id="1.25.40.20">
    <property type="entry name" value="Ankyrin repeat-containing domain"/>
    <property type="match status" value="1"/>
</dbReference>
<evidence type="ECO:0000256" key="2">
    <source>
        <dbReference type="ARBA" id="ARBA00022723"/>
    </source>
</evidence>
<keyword evidence="7" id="KW-0966">Cell projection</keyword>
<keyword evidence="6" id="KW-0040">ANK repeat</keyword>
<name>A0A8C0TRE1_CANLF</name>
<dbReference type="Ensembl" id="ENSCAFT00040046001.1">
    <property type="protein sequence ID" value="ENSCAFP00040040139.1"/>
    <property type="gene ID" value="ENSCAFG00040024555.1"/>
</dbReference>
<evidence type="ECO:0000256" key="5">
    <source>
        <dbReference type="ARBA" id="ARBA00022833"/>
    </source>
</evidence>
<keyword evidence="5" id="KW-0862">Zinc</keyword>
<dbReference type="SMART" id="SM00248">
    <property type="entry name" value="ANK"/>
    <property type="match status" value="3"/>
</dbReference>
<dbReference type="Pfam" id="PF12796">
    <property type="entry name" value="Ank_2"/>
    <property type="match status" value="1"/>
</dbReference>
<feature type="domain" description="DZANK-type" evidence="9">
    <location>
        <begin position="306"/>
        <end position="354"/>
    </location>
</feature>
<evidence type="ECO:0000256" key="8">
    <source>
        <dbReference type="ARBA" id="ARBA00039856"/>
    </source>
</evidence>
<dbReference type="InterPro" id="IPR002110">
    <property type="entry name" value="Ankyrin_rpt"/>
</dbReference>
<dbReference type="InterPro" id="IPR036770">
    <property type="entry name" value="Ankyrin_rpt-contain_sf"/>
</dbReference>
<evidence type="ECO:0000256" key="4">
    <source>
        <dbReference type="ARBA" id="ARBA00022771"/>
    </source>
</evidence>
<evidence type="ECO:0000256" key="7">
    <source>
        <dbReference type="ARBA" id="ARBA00023273"/>
    </source>
</evidence>
<accession>A0A8C0TRE1</accession>
<dbReference type="Pfam" id="PF13287">
    <property type="entry name" value="Fn3_assoc"/>
    <property type="match status" value="1"/>
</dbReference>
<dbReference type="GO" id="GO:0005929">
    <property type="term" value="C:cilium"/>
    <property type="evidence" value="ECO:0007669"/>
    <property type="project" value="UniProtKB-SubCell"/>
</dbReference>
<evidence type="ECO:0000256" key="3">
    <source>
        <dbReference type="ARBA" id="ARBA00022737"/>
    </source>
</evidence>
<evidence type="ECO:0000256" key="1">
    <source>
        <dbReference type="ARBA" id="ARBA00004138"/>
    </source>
</evidence>
<evidence type="ECO:0000259" key="9">
    <source>
        <dbReference type="Pfam" id="PF12773"/>
    </source>
</evidence>
<dbReference type="InterPro" id="IPR025874">
    <property type="entry name" value="DZR"/>
</dbReference>
<reference evidence="10" key="2">
    <citation type="submission" date="2025-08" db="UniProtKB">
        <authorList>
            <consortium name="Ensembl"/>
        </authorList>
    </citation>
    <scope>IDENTIFICATION</scope>
</reference>
<proteinExistence type="predicted"/>
<dbReference type="PANTHER" id="PTHR16058">
    <property type="entry name" value="DOUBLE ZINC RIBBON AND ANKYRIN REPEAT-CONTAINING PROTEIN 1"/>
    <property type="match status" value="1"/>
</dbReference>
<dbReference type="PANTHER" id="PTHR16058:SF4">
    <property type="entry name" value="DOUBLE ZINC RIBBON AND ANKYRIN REPEAT-CONTAINING PROTEIN 1"/>
    <property type="match status" value="1"/>
</dbReference>
<dbReference type="Proteomes" id="UP000694542">
    <property type="component" value="Chromosome 24"/>
</dbReference>
<comment type="subcellular location">
    <subcellularLocation>
        <location evidence="1">Cell projection</location>
        <location evidence="1">Cilium</location>
    </subcellularLocation>
</comment>
<keyword evidence="2" id="KW-0479">Metal-binding</keyword>
<evidence type="ECO:0000313" key="10">
    <source>
        <dbReference type="Ensembl" id="ENSCAFP00040040139.1"/>
    </source>
</evidence>
<protein>
    <recommendedName>
        <fullName evidence="8">Double zinc ribbon and ankyrin repeat-containing protein 1</fullName>
    </recommendedName>
</protein>
<dbReference type="GO" id="GO:0008270">
    <property type="term" value="F:zinc ion binding"/>
    <property type="evidence" value="ECO:0007669"/>
    <property type="project" value="UniProtKB-KW"/>
</dbReference>
<dbReference type="AlphaFoldDB" id="A0A8C0TRE1"/>
<dbReference type="SUPFAM" id="SSF48403">
    <property type="entry name" value="Ankyrin repeat"/>
    <property type="match status" value="1"/>
</dbReference>